<dbReference type="Pfam" id="PF07992">
    <property type="entry name" value="Pyr_redox_2"/>
    <property type="match status" value="1"/>
</dbReference>
<comment type="caution">
    <text evidence="4">The sequence shown here is derived from an EMBL/GenBank/DDBJ whole genome shotgun (WGS) entry which is preliminary data.</text>
</comment>
<dbReference type="Gene3D" id="1.10.10.1100">
    <property type="entry name" value="BFD-like [2Fe-2S]-binding domain"/>
    <property type="match status" value="1"/>
</dbReference>
<dbReference type="Pfam" id="PF17806">
    <property type="entry name" value="SO_alpha_A3"/>
    <property type="match status" value="1"/>
</dbReference>
<evidence type="ECO:0000259" key="3">
    <source>
        <dbReference type="Pfam" id="PF17806"/>
    </source>
</evidence>
<name>A0ABW0H2A6_9HYPH</name>
<evidence type="ECO:0000256" key="1">
    <source>
        <dbReference type="ARBA" id="ARBA00023002"/>
    </source>
</evidence>
<evidence type="ECO:0000259" key="2">
    <source>
        <dbReference type="Pfam" id="PF07992"/>
    </source>
</evidence>
<keyword evidence="1" id="KW-0560">Oxidoreductase</keyword>
<protein>
    <submittedName>
        <fullName evidence="4">FAD-dependent oxidoreductase</fullName>
    </submittedName>
</protein>
<accession>A0ABW0H2A6</accession>
<proteinExistence type="predicted"/>
<feature type="domain" description="SoxA A3" evidence="3">
    <location>
        <begin position="424"/>
        <end position="494"/>
    </location>
</feature>
<dbReference type="InterPro" id="IPR036188">
    <property type="entry name" value="FAD/NAD-bd_sf"/>
</dbReference>
<dbReference type="InterPro" id="IPR041117">
    <property type="entry name" value="SoxA_A3"/>
</dbReference>
<dbReference type="InterPro" id="IPR041854">
    <property type="entry name" value="BFD-like_2Fe2S-bd_dom_sf"/>
</dbReference>
<gene>
    <name evidence="4" type="ORF">ACFPPC_00160</name>
</gene>
<dbReference type="InterPro" id="IPR051691">
    <property type="entry name" value="Metab_Enz_Cyan_OpOx_G3PDH"/>
</dbReference>
<evidence type="ECO:0000313" key="5">
    <source>
        <dbReference type="Proteomes" id="UP001596104"/>
    </source>
</evidence>
<feature type="domain" description="FAD/NAD(P)-binding" evidence="2">
    <location>
        <begin position="21"/>
        <end position="338"/>
    </location>
</feature>
<dbReference type="PANTHER" id="PTHR42949">
    <property type="entry name" value="ANAEROBIC GLYCEROL-3-PHOSPHATE DEHYDROGENASE SUBUNIT B"/>
    <property type="match status" value="1"/>
</dbReference>
<dbReference type="SUPFAM" id="SSF51905">
    <property type="entry name" value="FAD/NAD(P)-binding domain"/>
    <property type="match status" value="1"/>
</dbReference>
<dbReference type="InterPro" id="IPR023753">
    <property type="entry name" value="FAD/NAD-binding_dom"/>
</dbReference>
<dbReference type="RefSeq" id="WP_377005705.1">
    <property type="nucleotide sequence ID" value="NZ_JBHSLV010000001.1"/>
</dbReference>
<dbReference type="PANTHER" id="PTHR42949:SF3">
    <property type="entry name" value="ANAEROBIC GLYCEROL-3-PHOSPHATE DEHYDROGENASE SUBUNIT B"/>
    <property type="match status" value="1"/>
</dbReference>
<organism evidence="4 5">
    <name type="scientific">Bosea vestrisii</name>
    <dbReference type="NCBI Taxonomy" id="151416"/>
    <lineage>
        <taxon>Bacteria</taxon>
        <taxon>Pseudomonadati</taxon>
        <taxon>Pseudomonadota</taxon>
        <taxon>Alphaproteobacteria</taxon>
        <taxon>Hyphomicrobiales</taxon>
        <taxon>Boseaceae</taxon>
        <taxon>Bosea</taxon>
    </lineage>
</organism>
<evidence type="ECO:0000313" key="4">
    <source>
        <dbReference type="EMBL" id="MFC5391050.1"/>
    </source>
</evidence>
<dbReference type="PRINTS" id="PR00368">
    <property type="entry name" value="FADPNR"/>
</dbReference>
<dbReference type="Proteomes" id="UP001596104">
    <property type="component" value="Unassembled WGS sequence"/>
</dbReference>
<reference evidence="5" key="1">
    <citation type="journal article" date="2019" name="Int. J. Syst. Evol. Microbiol.">
        <title>The Global Catalogue of Microorganisms (GCM) 10K type strain sequencing project: providing services to taxonomists for standard genome sequencing and annotation.</title>
        <authorList>
            <consortium name="The Broad Institute Genomics Platform"/>
            <consortium name="The Broad Institute Genome Sequencing Center for Infectious Disease"/>
            <person name="Wu L."/>
            <person name="Ma J."/>
        </authorList>
    </citation>
    <scope>NUCLEOTIDE SEQUENCE [LARGE SCALE GENOMIC DNA]</scope>
    <source>
        <strain evidence="5">CGMCC 1.16326</strain>
    </source>
</reference>
<keyword evidence="5" id="KW-1185">Reference proteome</keyword>
<sequence>MTRLDERSTAGKPLPVREHARLLVIGAGPAGLSAALEAARRGVAVVLVDEHPVDHALMGLDVPFHFGQRMGGAVRNKSRMIETIAAADERVTEAFEAGVDVRLGISVWGLFSPRPGLRWLRRHVAGLSDGKSSWFLSFDAAIVATGRRDVGLAFAGWELPGVMGVTAASTLLQRYEAFDGRALTILGSGADATGFAKAALAAGREIVALIEVGETPRDPAGCAELAERGVPVLTQTMIARAIGGHDGVESVLVRRLDGDAADAREELACDTVVLATGAAPVIELLDVAGAEIGFVPHRGGYVPLLDADGRTSVAGLFAAGDCAGIWSDKTVDPAIAAAEGVRSASAACDELAGGTTTMWQPAPAAEPSPADEDVEDVRSAWVAAAMTVADAGTHLCQCEEVNLADLLGVRPPRYLSGKDGERNSHDLAALAADGQVSQDQIKRLTRAGMGPCQGRRCREQVGAVLAKATGTPLARMPLPSHRAPVRPLPLSAFAEDHEPDLLTRNWEGWFGIASQWEPFWTLSSDAASTEDRP</sequence>
<dbReference type="PRINTS" id="PR00411">
    <property type="entry name" value="PNDRDTASEI"/>
</dbReference>
<dbReference type="EMBL" id="JBHSLV010000001">
    <property type="protein sequence ID" value="MFC5391050.1"/>
    <property type="molecule type" value="Genomic_DNA"/>
</dbReference>
<dbReference type="Gene3D" id="3.50.50.60">
    <property type="entry name" value="FAD/NAD(P)-binding domain"/>
    <property type="match status" value="2"/>
</dbReference>